<dbReference type="GeneID" id="10027069"/>
<accession>E4UZ30</accession>
<proteinExistence type="predicted"/>
<sequence>MGHRMNSEIQAQDRVHHAKSPDCQFPDEAVRSSIGLCLSLKKIFKDRVRLGDWDPTGAEEERVN</sequence>
<organism evidence="3">
    <name type="scientific">Arthroderma gypseum (strain ATCC MYA-4604 / CBS 118893)</name>
    <name type="common">Microsporum gypseum</name>
    <dbReference type="NCBI Taxonomy" id="535722"/>
    <lineage>
        <taxon>Eukaryota</taxon>
        <taxon>Fungi</taxon>
        <taxon>Dikarya</taxon>
        <taxon>Ascomycota</taxon>
        <taxon>Pezizomycotina</taxon>
        <taxon>Eurotiomycetes</taxon>
        <taxon>Eurotiomycetidae</taxon>
        <taxon>Onygenales</taxon>
        <taxon>Arthrodermataceae</taxon>
        <taxon>Nannizzia</taxon>
    </lineage>
</organism>
<dbReference type="AlphaFoldDB" id="E4UZ30"/>
<dbReference type="InParanoid" id="E4UZ30"/>
<dbReference type="EMBL" id="DS989826">
    <property type="protein sequence ID" value="EFR03360.1"/>
    <property type="molecule type" value="Genomic_DNA"/>
</dbReference>
<dbReference type="RefSeq" id="XP_003171814.1">
    <property type="nucleotide sequence ID" value="XM_003171766.1"/>
</dbReference>
<evidence type="ECO:0000256" key="1">
    <source>
        <dbReference type="SAM" id="MobiDB-lite"/>
    </source>
</evidence>
<name>E4UZ30_ARTGP</name>
<evidence type="ECO:0000313" key="2">
    <source>
        <dbReference type="EMBL" id="EFR03360.1"/>
    </source>
</evidence>
<dbReference type="Proteomes" id="UP000002669">
    <property type="component" value="Unassembled WGS sequence"/>
</dbReference>
<protein>
    <submittedName>
        <fullName evidence="2">Uncharacterized protein</fullName>
    </submittedName>
</protein>
<gene>
    <name evidence="2" type="ORF">MGYG_06358</name>
</gene>
<feature type="region of interest" description="Disordered" evidence="1">
    <location>
        <begin position="1"/>
        <end position="21"/>
    </location>
</feature>
<dbReference type="HOGENOM" id="CLU_2867237_0_0_1"/>
<reference evidence="3" key="1">
    <citation type="journal article" date="2012" name="MBio">
        <title>Comparative genome analysis of Trichophyton rubrum and related dermatophytes reveals candidate genes involved in infection.</title>
        <authorList>
            <person name="Martinez D.A."/>
            <person name="Oliver B.G."/>
            <person name="Graeser Y."/>
            <person name="Goldberg J.M."/>
            <person name="Li W."/>
            <person name="Martinez-Rossi N.M."/>
            <person name="Monod M."/>
            <person name="Shelest E."/>
            <person name="Barton R.C."/>
            <person name="Birch E."/>
            <person name="Brakhage A.A."/>
            <person name="Chen Z."/>
            <person name="Gurr S.J."/>
            <person name="Heiman D."/>
            <person name="Heitman J."/>
            <person name="Kosti I."/>
            <person name="Rossi A."/>
            <person name="Saif S."/>
            <person name="Samalova M."/>
            <person name="Saunders C.W."/>
            <person name="Shea T."/>
            <person name="Summerbell R.C."/>
            <person name="Xu J."/>
            <person name="Young S."/>
            <person name="Zeng Q."/>
            <person name="Birren B.W."/>
            <person name="Cuomo C.A."/>
            <person name="White T.C."/>
        </authorList>
    </citation>
    <scope>NUCLEOTIDE SEQUENCE [LARGE SCALE GENOMIC DNA]</scope>
    <source>
        <strain evidence="3">ATCC MYA-4604 / CBS 118893</strain>
    </source>
</reference>
<dbReference type="VEuPathDB" id="FungiDB:MGYG_06358"/>
<keyword evidence="3" id="KW-1185">Reference proteome</keyword>
<evidence type="ECO:0000313" key="3">
    <source>
        <dbReference type="Proteomes" id="UP000002669"/>
    </source>
</evidence>